<evidence type="ECO:0000313" key="2">
    <source>
        <dbReference type="EMBL" id="TPX36646.1"/>
    </source>
</evidence>
<dbReference type="InterPro" id="IPR041726">
    <property type="entry name" value="ACAD10_11_N"/>
</dbReference>
<dbReference type="Proteomes" id="UP000319731">
    <property type="component" value="Unassembled WGS sequence"/>
</dbReference>
<evidence type="ECO:0000259" key="1">
    <source>
        <dbReference type="Pfam" id="PF01636"/>
    </source>
</evidence>
<dbReference type="GeneID" id="42002549"/>
<dbReference type="InterPro" id="IPR011009">
    <property type="entry name" value="Kinase-like_dom_sf"/>
</dbReference>
<dbReference type="PANTHER" id="PTHR47829:SF1">
    <property type="entry name" value="HAD FAMILY PHOSPHATASE"/>
    <property type="match status" value="1"/>
</dbReference>
<dbReference type="CDD" id="cd05154">
    <property type="entry name" value="ACAD10_11_N-like"/>
    <property type="match status" value="1"/>
</dbReference>
<dbReference type="InterPro" id="IPR002575">
    <property type="entry name" value="Aminoglycoside_PTrfase"/>
</dbReference>
<dbReference type="Gene3D" id="3.30.200.20">
    <property type="entry name" value="Phosphorylase Kinase, domain 1"/>
    <property type="match status" value="1"/>
</dbReference>
<dbReference type="Gene3D" id="3.90.1200.10">
    <property type="match status" value="1"/>
</dbReference>
<dbReference type="STRING" id="1806994.A0A507CF73"/>
<dbReference type="InterPro" id="IPR052898">
    <property type="entry name" value="ACAD10-like"/>
</dbReference>
<evidence type="ECO:0000313" key="3">
    <source>
        <dbReference type="Proteomes" id="UP000319731"/>
    </source>
</evidence>
<gene>
    <name evidence="2" type="ORF">SmJEL517_g01324</name>
</gene>
<dbReference type="OrthoDB" id="191037at2759"/>
<dbReference type="RefSeq" id="XP_031026860.1">
    <property type="nucleotide sequence ID" value="XM_031167252.1"/>
</dbReference>
<sequence>MSQPPTTEVRAGHEFVVANLESNPTFMLTSANGAKYVMRKKPPGALISKSAHQVDREYRVIKALKENTSLPMPQAVCYCSDTKVVGTEFYVMVFCEGRVIADNMLLSLPKSERRLYWKAIMDTLAAFHKVDHHAVGLGDYGKSGGYYTRQITNFFRLSEDQAKVTDKAGKAVGHLPGFEDMRAWFKKNIVKDEVSLFHGDYKPDNLIMHPTKPIVLAILDWELSTVGHPLADLAHLLLPFYTSEMPSSYDGKAETTTKLDIDPPVEELIKMYCVAANRPYPIPGWNFCVAFAIFRMAVIMQGIAGRYALGQASNPAAQAIGARVPQYTQFALRLIESAPKL</sequence>
<dbReference type="PANTHER" id="PTHR47829">
    <property type="entry name" value="HYDROLASE, PUTATIVE (AFU_ORTHOLOGUE AFUA_1G12880)-RELATED"/>
    <property type="match status" value="1"/>
</dbReference>
<dbReference type="AlphaFoldDB" id="A0A507CF73"/>
<accession>A0A507CF73</accession>
<proteinExistence type="predicted"/>
<feature type="domain" description="Aminoglycoside phosphotransferase" evidence="1">
    <location>
        <begin position="21"/>
        <end position="246"/>
    </location>
</feature>
<comment type="caution">
    <text evidence="2">The sequence shown here is derived from an EMBL/GenBank/DDBJ whole genome shotgun (WGS) entry which is preliminary data.</text>
</comment>
<dbReference type="EMBL" id="QEAO01000004">
    <property type="protein sequence ID" value="TPX36646.1"/>
    <property type="molecule type" value="Genomic_DNA"/>
</dbReference>
<dbReference type="Pfam" id="PF01636">
    <property type="entry name" value="APH"/>
    <property type="match status" value="1"/>
</dbReference>
<organism evidence="2 3">
    <name type="scientific">Synchytrium microbalum</name>
    <dbReference type="NCBI Taxonomy" id="1806994"/>
    <lineage>
        <taxon>Eukaryota</taxon>
        <taxon>Fungi</taxon>
        <taxon>Fungi incertae sedis</taxon>
        <taxon>Chytridiomycota</taxon>
        <taxon>Chytridiomycota incertae sedis</taxon>
        <taxon>Chytridiomycetes</taxon>
        <taxon>Synchytriales</taxon>
        <taxon>Synchytriaceae</taxon>
        <taxon>Synchytrium</taxon>
    </lineage>
</organism>
<protein>
    <recommendedName>
        <fullName evidence="1">Aminoglycoside phosphotransferase domain-containing protein</fullName>
    </recommendedName>
</protein>
<reference evidence="2 3" key="1">
    <citation type="journal article" date="2019" name="Sci. Rep.">
        <title>Comparative genomics of chytrid fungi reveal insights into the obligate biotrophic and pathogenic lifestyle of Synchytrium endobioticum.</title>
        <authorList>
            <person name="van de Vossenberg B.T.L.H."/>
            <person name="Warris S."/>
            <person name="Nguyen H.D.T."/>
            <person name="van Gent-Pelzer M.P.E."/>
            <person name="Joly D.L."/>
            <person name="van de Geest H.C."/>
            <person name="Bonants P.J.M."/>
            <person name="Smith D.S."/>
            <person name="Levesque C.A."/>
            <person name="van der Lee T.A.J."/>
        </authorList>
    </citation>
    <scope>NUCLEOTIDE SEQUENCE [LARGE SCALE GENOMIC DNA]</scope>
    <source>
        <strain evidence="2 3">JEL517</strain>
    </source>
</reference>
<name>A0A507CF73_9FUNG</name>
<keyword evidence="3" id="KW-1185">Reference proteome</keyword>
<dbReference type="SUPFAM" id="SSF56112">
    <property type="entry name" value="Protein kinase-like (PK-like)"/>
    <property type="match status" value="1"/>
</dbReference>